<keyword evidence="3" id="KW-1185">Reference proteome</keyword>
<dbReference type="EMBL" id="BAAAVI010000013">
    <property type="protein sequence ID" value="GAA2863524.1"/>
    <property type="molecule type" value="Genomic_DNA"/>
</dbReference>
<organism evidence="2 3">
    <name type="scientific">Streptosporangium fragile</name>
    <dbReference type="NCBI Taxonomy" id="46186"/>
    <lineage>
        <taxon>Bacteria</taxon>
        <taxon>Bacillati</taxon>
        <taxon>Actinomycetota</taxon>
        <taxon>Actinomycetes</taxon>
        <taxon>Streptosporangiales</taxon>
        <taxon>Streptosporangiaceae</taxon>
        <taxon>Streptosporangium</taxon>
    </lineage>
</organism>
<evidence type="ECO:0000313" key="3">
    <source>
        <dbReference type="Proteomes" id="UP001500831"/>
    </source>
</evidence>
<proteinExistence type="predicted"/>
<feature type="region of interest" description="Disordered" evidence="1">
    <location>
        <begin position="1"/>
        <end position="21"/>
    </location>
</feature>
<name>A0ABP6IDK6_9ACTN</name>
<dbReference type="RefSeq" id="WP_344970333.1">
    <property type="nucleotide sequence ID" value="NZ_BAAAVI010000013.1"/>
</dbReference>
<accession>A0ABP6IDK6</accession>
<evidence type="ECO:0000256" key="1">
    <source>
        <dbReference type="SAM" id="MobiDB-lite"/>
    </source>
</evidence>
<reference evidence="3" key="1">
    <citation type="journal article" date="2019" name="Int. J. Syst. Evol. Microbiol.">
        <title>The Global Catalogue of Microorganisms (GCM) 10K type strain sequencing project: providing services to taxonomists for standard genome sequencing and annotation.</title>
        <authorList>
            <consortium name="The Broad Institute Genomics Platform"/>
            <consortium name="The Broad Institute Genome Sequencing Center for Infectious Disease"/>
            <person name="Wu L."/>
            <person name="Ma J."/>
        </authorList>
    </citation>
    <scope>NUCLEOTIDE SEQUENCE [LARGE SCALE GENOMIC DNA]</scope>
    <source>
        <strain evidence="3">JCM 6242</strain>
    </source>
</reference>
<dbReference type="Proteomes" id="UP001500831">
    <property type="component" value="Unassembled WGS sequence"/>
</dbReference>
<protein>
    <submittedName>
        <fullName evidence="2">Uncharacterized protein</fullName>
    </submittedName>
</protein>
<comment type="caution">
    <text evidence="2">The sequence shown here is derived from an EMBL/GenBank/DDBJ whole genome shotgun (WGS) entry which is preliminary data.</text>
</comment>
<evidence type="ECO:0000313" key="2">
    <source>
        <dbReference type="EMBL" id="GAA2863524.1"/>
    </source>
</evidence>
<sequence>MTTRRDRGTGGTSQDATASGQGRITQIAGDQTVHHHHYPGGGSVAMARAVLDSVGEIRASPRTAGPDVLERLLSDLEAVHRDYLVMFETLLERTPDAWEEGTPHYTESVREVAALLRRLRLEYEPVRVRVHAAAKAYGDALTAVPQRTFIGAVLAYFPTGELRGDEADGRWRTSGTTVLDHLYRSLDGELGQELGALIRSTLAFHRQRWSEVCDSYAALQIGQA</sequence>
<gene>
    <name evidence="2" type="ORF">GCM10010517_22590</name>
</gene>